<dbReference type="STRING" id="1045774.SAMN05421872_114118"/>
<dbReference type="GO" id="GO:0030288">
    <property type="term" value="C:outer membrane-bounded periplasmic space"/>
    <property type="evidence" value="ECO:0007669"/>
    <property type="project" value="TreeGrafter"/>
</dbReference>
<evidence type="ECO:0000313" key="7">
    <source>
        <dbReference type="Proteomes" id="UP000199034"/>
    </source>
</evidence>
<dbReference type="PROSITE" id="PS50983">
    <property type="entry name" value="FE_B12_PBP"/>
    <property type="match status" value="1"/>
</dbReference>
<evidence type="ECO:0000256" key="3">
    <source>
        <dbReference type="ARBA" id="ARBA00022448"/>
    </source>
</evidence>
<reference evidence="6 7" key="1">
    <citation type="submission" date="2016-10" db="EMBL/GenBank/DDBJ databases">
        <authorList>
            <person name="de Groot N.N."/>
        </authorList>
    </citation>
    <scope>NUCLEOTIDE SEQUENCE [LARGE SCALE GENOMIC DNA]</scope>
    <source>
        <strain evidence="6 7">CGMCC 4.6858</strain>
    </source>
</reference>
<dbReference type="PANTHER" id="PTHR30532:SF24">
    <property type="entry name" value="FERRIC ENTEROBACTIN-BINDING PERIPLASMIC PROTEIN FEPB"/>
    <property type="match status" value="1"/>
</dbReference>
<keyword evidence="4" id="KW-0732">Signal</keyword>
<gene>
    <name evidence="6" type="ORF">SAMN05421872_114118</name>
</gene>
<sequence length="300" mass="31982">MVEHRFGRTAVPSRPERIVALGAGDLETAIALRAPVVAGADMFGHPRLRPWARNALAGLPEPEVLDGRRLALEEIARLRPDLILYVNSETSETEYRLLSKLAPTVAAPPGTVHPRAVSWRDQLRIIGAATGRATVAQAVRRRVEGDLLAQRRRHPEFSQRTINAGFFSGGQVTAWLPGDRRMGLLLELGFRPAGSLPTAGRNGESVVVPDELLTRLDADVLLLAAVGVDGRVAPDLLDLPLYRSIPAVAEGRVAYLPDARAVTADTPAGDFGSAFAIGGALGISTVLDPLCEVLAEAAAR</sequence>
<protein>
    <submittedName>
        <fullName evidence="6">Iron complex transport system substrate-binding protein</fullName>
    </submittedName>
</protein>
<accession>A0A1G7A0K2</accession>
<keyword evidence="7" id="KW-1185">Reference proteome</keyword>
<dbReference type="GO" id="GO:1901678">
    <property type="term" value="P:iron coordination entity transport"/>
    <property type="evidence" value="ECO:0007669"/>
    <property type="project" value="UniProtKB-ARBA"/>
</dbReference>
<dbReference type="Pfam" id="PF01497">
    <property type="entry name" value="Peripla_BP_2"/>
    <property type="match status" value="1"/>
</dbReference>
<dbReference type="Proteomes" id="UP000199034">
    <property type="component" value="Unassembled WGS sequence"/>
</dbReference>
<comment type="subcellular location">
    <subcellularLocation>
        <location evidence="1">Cell envelope</location>
    </subcellularLocation>
</comment>
<evidence type="ECO:0000313" key="6">
    <source>
        <dbReference type="EMBL" id="SDE08037.1"/>
    </source>
</evidence>
<dbReference type="SUPFAM" id="SSF53807">
    <property type="entry name" value="Helical backbone' metal receptor"/>
    <property type="match status" value="1"/>
</dbReference>
<evidence type="ECO:0000256" key="4">
    <source>
        <dbReference type="ARBA" id="ARBA00022729"/>
    </source>
</evidence>
<dbReference type="InterPro" id="IPR051313">
    <property type="entry name" value="Bact_iron-sidero_bind"/>
</dbReference>
<feature type="domain" description="Fe/B12 periplasmic-binding" evidence="5">
    <location>
        <begin position="17"/>
        <end position="298"/>
    </location>
</feature>
<keyword evidence="3" id="KW-0813">Transport</keyword>
<comment type="similarity">
    <text evidence="2">Belongs to the bacterial solute-binding protein 8 family.</text>
</comment>
<organism evidence="6 7">
    <name type="scientific">Nocardioides lianchengensis</name>
    <dbReference type="NCBI Taxonomy" id="1045774"/>
    <lineage>
        <taxon>Bacteria</taxon>
        <taxon>Bacillati</taxon>
        <taxon>Actinomycetota</taxon>
        <taxon>Actinomycetes</taxon>
        <taxon>Propionibacteriales</taxon>
        <taxon>Nocardioidaceae</taxon>
        <taxon>Nocardioides</taxon>
    </lineage>
</organism>
<dbReference type="PANTHER" id="PTHR30532">
    <property type="entry name" value="IRON III DICITRATE-BINDING PERIPLASMIC PROTEIN"/>
    <property type="match status" value="1"/>
</dbReference>
<dbReference type="InterPro" id="IPR002491">
    <property type="entry name" value="ABC_transptr_periplasmic_BD"/>
</dbReference>
<evidence type="ECO:0000256" key="1">
    <source>
        <dbReference type="ARBA" id="ARBA00004196"/>
    </source>
</evidence>
<dbReference type="AlphaFoldDB" id="A0A1G7A0K2"/>
<proteinExistence type="inferred from homology"/>
<dbReference type="EMBL" id="FMZM01000014">
    <property type="protein sequence ID" value="SDE08037.1"/>
    <property type="molecule type" value="Genomic_DNA"/>
</dbReference>
<evidence type="ECO:0000259" key="5">
    <source>
        <dbReference type="PROSITE" id="PS50983"/>
    </source>
</evidence>
<name>A0A1G7A0K2_9ACTN</name>
<evidence type="ECO:0000256" key="2">
    <source>
        <dbReference type="ARBA" id="ARBA00008814"/>
    </source>
</evidence>
<dbReference type="Gene3D" id="3.40.50.1980">
    <property type="entry name" value="Nitrogenase molybdenum iron protein domain"/>
    <property type="match status" value="2"/>
</dbReference>